<dbReference type="EMBL" id="JACSQL010000023">
    <property type="protein sequence ID" value="MBD7971204.1"/>
    <property type="molecule type" value="Genomic_DNA"/>
</dbReference>
<gene>
    <name evidence="2" type="ORF">H9647_24375</name>
</gene>
<reference evidence="2 3" key="1">
    <citation type="submission" date="2020-08" db="EMBL/GenBank/DDBJ databases">
        <title>A Genomic Blueprint of the Chicken Gut Microbiome.</title>
        <authorList>
            <person name="Gilroy R."/>
            <person name="Ravi A."/>
            <person name="Getino M."/>
            <person name="Pursley I."/>
            <person name="Horton D.L."/>
            <person name="Alikhan N.-F."/>
            <person name="Baker D."/>
            <person name="Gharbi K."/>
            <person name="Hall N."/>
            <person name="Watson M."/>
            <person name="Adriaenssens E.M."/>
            <person name="Foster-Nyarko E."/>
            <person name="Jarju S."/>
            <person name="Secka A."/>
            <person name="Antonio M."/>
            <person name="Oren A."/>
            <person name="Chaudhuri R."/>
            <person name="La Ragione R.M."/>
            <person name="Hildebrand F."/>
            <person name="Pallen M.J."/>
        </authorList>
    </citation>
    <scope>NUCLEOTIDE SEQUENCE [LARGE SCALE GENOMIC DNA]</scope>
    <source>
        <strain evidence="2 3">Sa2BVA9</strain>
    </source>
</reference>
<organism evidence="2 3">
    <name type="scientific">Paenibacillus gallinarum</name>
    <dbReference type="NCBI Taxonomy" id="2762232"/>
    <lineage>
        <taxon>Bacteria</taxon>
        <taxon>Bacillati</taxon>
        <taxon>Bacillota</taxon>
        <taxon>Bacilli</taxon>
        <taxon>Bacillales</taxon>
        <taxon>Paenibacillaceae</taxon>
        <taxon>Paenibacillus</taxon>
    </lineage>
</organism>
<evidence type="ECO:0000313" key="2">
    <source>
        <dbReference type="EMBL" id="MBD7971204.1"/>
    </source>
</evidence>
<dbReference type="Proteomes" id="UP000608071">
    <property type="component" value="Unassembled WGS sequence"/>
</dbReference>
<evidence type="ECO:0000259" key="1">
    <source>
        <dbReference type="Pfam" id="PF12867"/>
    </source>
</evidence>
<evidence type="ECO:0000313" key="3">
    <source>
        <dbReference type="Proteomes" id="UP000608071"/>
    </source>
</evidence>
<dbReference type="Gene3D" id="1.20.120.450">
    <property type="entry name" value="dinb family like domain"/>
    <property type="match status" value="1"/>
</dbReference>
<dbReference type="InterPro" id="IPR024775">
    <property type="entry name" value="DinB-like"/>
</dbReference>
<comment type="caution">
    <text evidence="2">The sequence shown here is derived from an EMBL/GenBank/DDBJ whole genome shotgun (WGS) entry which is preliminary data.</text>
</comment>
<keyword evidence="3" id="KW-1185">Reference proteome</keyword>
<sequence length="176" mass="20271">MIIRPGKNEYSPLVKKYIDLVPEGNIISILRKQSEENISILNKLTEENANFRYAPDKWSIKTVIGHIADVERLFSYRILRIARSDVRELPGYDRDIFAEMSSYDSLPLSKVLNDYDAVRNSTASLIDNLPEEAITRVGEFNDHTFSVRAIVYIIAGHETHHINIIKSKYLNLLNHK</sequence>
<name>A0ABR8T7A0_9BACL</name>
<dbReference type="Pfam" id="PF12867">
    <property type="entry name" value="DinB_2"/>
    <property type="match status" value="1"/>
</dbReference>
<dbReference type="InterPro" id="IPR034660">
    <property type="entry name" value="DinB/YfiT-like"/>
</dbReference>
<dbReference type="SUPFAM" id="SSF109854">
    <property type="entry name" value="DinB/YfiT-like putative metalloenzymes"/>
    <property type="match status" value="1"/>
</dbReference>
<protein>
    <submittedName>
        <fullName evidence="2">DinB family protein</fullName>
    </submittedName>
</protein>
<feature type="domain" description="DinB-like" evidence="1">
    <location>
        <begin position="35"/>
        <end position="165"/>
    </location>
</feature>
<accession>A0ABR8T7A0</accession>
<proteinExistence type="predicted"/>